<organism evidence="1 2">
    <name type="scientific">Anopheles arabiensis</name>
    <name type="common">Mosquito</name>
    <dbReference type="NCBI Taxonomy" id="7173"/>
    <lineage>
        <taxon>Eukaryota</taxon>
        <taxon>Metazoa</taxon>
        <taxon>Ecdysozoa</taxon>
        <taxon>Arthropoda</taxon>
        <taxon>Hexapoda</taxon>
        <taxon>Insecta</taxon>
        <taxon>Pterygota</taxon>
        <taxon>Neoptera</taxon>
        <taxon>Endopterygota</taxon>
        <taxon>Diptera</taxon>
        <taxon>Nematocera</taxon>
        <taxon>Culicoidea</taxon>
        <taxon>Culicidae</taxon>
        <taxon>Anophelinae</taxon>
        <taxon>Anopheles</taxon>
    </lineage>
</organism>
<dbReference type="AlphaFoldDB" id="A0A182HPC1"/>
<dbReference type="EnsemblMetazoa" id="AARA003110-RA">
    <property type="protein sequence ID" value="AARA003110-PA"/>
    <property type="gene ID" value="AARA003110"/>
</dbReference>
<reference evidence="1" key="1">
    <citation type="submission" date="2022-08" db="UniProtKB">
        <authorList>
            <consortium name="EnsemblMetazoa"/>
        </authorList>
    </citation>
    <scope>IDENTIFICATION</scope>
    <source>
        <strain evidence="1">Dongola</strain>
    </source>
</reference>
<dbReference type="Proteomes" id="UP000075840">
    <property type="component" value="Unassembled WGS sequence"/>
</dbReference>
<dbReference type="EMBL" id="APCN01002966">
    <property type="status" value="NOT_ANNOTATED_CDS"/>
    <property type="molecule type" value="Genomic_DNA"/>
</dbReference>
<protein>
    <submittedName>
        <fullName evidence="1">Uncharacterized protein</fullName>
    </submittedName>
</protein>
<accession>A0A182HPC1</accession>
<sequence>MKMLQKVYGENVLQKLKHTSGTKHSQRVETVSKICPDLAVHQRLSQMKTFQRMVRIEFSSKNLPKESVAEDMLEHQ</sequence>
<name>A0A182HPC1_ANOAR</name>
<evidence type="ECO:0000313" key="1">
    <source>
        <dbReference type="EnsemblMetazoa" id="AARA003110-PA"/>
    </source>
</evidence>
<proteinExistence type="predicted"/>
<keyword evidence="2" id="KW-1185">Reference proteome</keyword>
<evidence type="ECO:0000313" key="2">
    <source>
        <dbReference type="Proteomes" id="UP000075840"/>
    </source>
</evidence>
<dbReference type="VEuPathDB" id="VectorBase:AARA003110"/>